<name>A0ABU5XPI2_9MYCO</name>
<protein>
    <submittedName>
        <fullName evidence="8">MFS transporter</fullName>
    </submittedName>
</protein>
<feature type="transmembrane region" description="Helical" evidence="6">
    <location>
        <begin position="95"/>
        <end position="116"/>
    </location>
</feature>
<evidence type="ECO:0000256" key="1">
    <source>
        <dbReference type="ARBA" id="ARBA00004651"/>
    </source>
</evidence>
<organism evidence="8 9">
    <name type="scientific">[Mycobacterium] crassicus</name>
    <dbReference type="NCBI Taxonomy" id="2872309"/>
    <lineage>
        <taxon>Bacteria</taxon>
        <taxon>Bacillati</taxon>
        <taxon>Actinomycetota</taxon>
        <taxon>Actinomycetes</taxon>
        <taxon>Mycobacteriales</taxon>
        <taxon>Mycobacteriaceae</taxon>
        <taxon>Mycolicibacter</taxon>
    </lineage>
</organism>
<dbReference type="Gene3D" id="1.20.1250.20">
    <property type="entry name" value="MFS general substrate transporter like domains"/>
    <property type="match status" value="1"/>
</dbReference>
<feature type="transmembrane region" description="Helical" evidence="6">
    <location>
        <begin position="183"/>
        <end position="205"/>
    </location>
</feature>
<keyword evidence="5 6" id="KW-0472">Membrane</keyword>
<evidence type="ECO:0000256" key="4">
    <source>
        <dbReference type="ARBA" id="ARBA00022989"/>
    </source>
</evidence>
<keyword evidence="4 6" id="KW-1133">Transmembrane helix</keyword>
<dbReference type="Proteomes" id="UP001299596">
    <property type="component" value="Unassembled WGS sequence"/>
</dbReference>
<dbReference type="InterPro" id="IPR011701">
    <property type="entry name" value="MFS"/>
</dbReference>
<comment type="caution">
    <text evidence="8">The sequence shown here is derived from an EMBL/GenBank/DDBJ whole genome shotgun (WGS) entry which is preliminary data.</text>
</comment>
<evidence type="ECO:0000256" key="5">
    <source>
        <dbReference type="ARBA" id="ARBA00023136"/>
    </source>
</evidence>
<keyword evidence="2" id="KW-0813">Transport</keyword>
<feature type="transmembrane region" description="Helical" evidence="6">
    <location>
        <begin position="446"/>
        <end position="465"/>
    </location>
</feature>
<evidence type="ECO:0000256" key="3">
    <source>
        <dbReference type="ARBA" id="ARBA00022692"/>
    </source>
</evidence>
<feature type="transmembrane region" description="Helical" evidence="6">
    <location>
        <begin position="217"/>
        <end position="235"/>
    </location>
</feature>
<dbReference type="InterPro" id="IPR020846">
    <property type="entry name" value="MFS_dom"/>
</dbReference>
<evidence type="ECO:0000313" key="8">
    <source>
        <dbReference type="EMBL" id="MEB3024094.1"/>
    </source>
</evidence>
<feature type="transmembrane region" description="Helical" evidence="6">
    <location>
        <begin position="27"/>
        <end position="44"/>
    </location>
</feature>
<feature type="transmembrane region" description="Helical" evidence="6">
    <location>
        <begin position="341"/>
        <end position="363"/>
    </location>
</feature>
<dbReference type="RefSeq" id="WP_225405380.1">
    <property type="nucleotide sequence ID" value="NZ_JAYJJR010000028.1"/>
</dbReference>
<evidence type="ECO:0000256" key="2">
    <source>
        <dbReference type="ARBA" id="ARBA00022448"/>
    </source>
</evidence>
<dbReference type="InterPro" id="IPR036259">
    <property type="entry name" value="MFS_trans_sf"/>
</dbReference>
<feature type="transmembrane region" description="Helical" evidence="6">
    <location>
        <begin position="241"/>
        <end position="261"/>
    </location>
</feature>
<dbReference type="Gene3D" id="1.20.1720.10">
    <property type="entry name" value="Multidrug resistance protein D"/>
    <property type="match status" value="1"/>
</dbReference>
<evidence type="ECO:0000313" key="9">
    <source>
        <dbReference type="Proteomes" id="UP001299596"/>
    </source>
</evidence>
<reference evidence="8 9" key="1">
    <citation type="submission" date="2023-12" db="EMBL/GenBank/DDBJ databases">
        <title>Description of new species of Mycobacterium terrae complex isolated from sewage at the Sao Paulo Zoological Park Foundation in Brazil.</title>
        <authorList>
            <person name="Romagnoli C.L."/>
            <person name="Conceicao E.C."/>
            <person name="Machado E."/>
            <person name="Barreto L.B.P.F."/>
            <person name="Sharma A."/>
            <person name="Silva N.M."/>
            <person name="Marques L.E."/>
            <person name="Juliana M.A."/>
            <person name="Lourenco M.C.S."/>
            <person name="Digiampietri L.A."/>
            <person name="Suffys P.N."/>
            <person name="Viana-Niero C."/>
        </authorList>
    </citation>
    <scope>NUCLEOTIDE SEQUENCE [LARGE SCALE GENOMIC DNA]</scope>
    <source>
        <strain evidence="8 9">MYC098</strain>
    </source>
</reference>
<proteinExistence type="predicted"/>
<dbReference type="EMBL" id="JAYJJR010000028">
    <property type="protein sequence ID" value="MEB3024094.1"/>
    <property type="molecule type" value="Genomic_DNA"/>
</dbReference>
<feature type="transmembrane region" description="Helical" evidence="6">
    <location>
        <begin position="282"/>
        <end position="302"/>
    </location>
</feature>
<feature type="transmembrane region" description="Helical" evidence="6">
    <location>
        <begin position="412"/>
        <end position="434"/>
    </location>
</feature>
<gene>
    <name evidence="8" type="ORF">K6T79_24025</name>
</gene>
<dbReference type="SUPFAM" id="SSF103473">
    <property type="entry name" value="MFS general substrate transporter"/>
    <property type="match status" value="1"/>
</dbReference>
<comment type="subcellular location">
    <subcellularLocation>
        <location evidence="1">Cell membrane</location>
        <topology evidence="1">Multi-pass membrane protein</topology>
    </subcellularLocation>
</comment>
<evidence type="ECO:0000259" key="7">
    <source>
        <dbReference type="PROSITE" id="PS50850"/>
    </source>
</evidence>
<feature type="transmembrane region" description="Helical" evidence="6">
    <location>
        <begin position="128"/>
        <end position="149"/>
    </location>
</feature>
<keyword evidence="9" id="KW-1185">Reference proteome</keyword>
<keyword evidence="3 6" id="KW-0812">Transmembrane</keyword>
<sequence length="479" mass="48627">MVDLTEAAATDSAVSTGSWRELLGRRYLGTSAVLAGGVALYATNEFLTISLLPSTIRDIGGERYYAWATTLYLVGSVVAAAAANAVLVRIGSRSAYLLGVMSFGAGAAVCAVAPHMEILLIGRALQGMGGGLLAGLGYALINAVLPSWLWTRASGLVSAMWGVGTLVGPAAGGLFAQFGIWRWAFGLMVVLSGVMCVAVTVVLRASRGGHHDEPMKIPVRSLLLLGGAALVVSTAQLPRNLIGAAGLLIAGAVLLAVFLVVDRRSSAAVLPPSAFHPGREKWIYLTLGLLMATTKANLYIPLLGQRLAHLAPVMAGFLGAALSTGWTISEIASASVSKARVIVGLVISGPLVMAAGLAVVAFARMSRYNPTAVGAIWALALLVVGIGVGAGWPHLSAWAMSCVDDPAEGGTAAAAINTVTLIGGAFGAGIAGLVVNTAMSAGEPAARWLFAIFAALAAASCAVAYRASRGAEEPVGATS</sequence>
<evidence type="ECO:0000256" key="6">
    <source>
        <dbReference type="SAM" id="Phobius"/>
    </source>
</evidence>
<dbReference type="PANTHER" id="PTHR23501:SF154">
    <property type="entry name" value="MULTIDRUG-EFFLUX TRANSPORTER RV1634-RELATED"/>
    <property type="match status" value="1"/>
</dbReference>
<dbReference type="PROSITE" id="PS50850">
    <property type="entry name" value="MFS"/>
    <property type="match status" value="1"/>
</dbReference>
<feature type="transmembrane region" description="Helical" evidence="6">
    <location>
        <begin position="64"/>
        <end position="88"/>
    </location>
</feature>
<feature type="transmembrane region" description="Helical" evidence="6">
    <location>
        <begin position="375"/>
        <end position="400"/>
    </location>
</feature>
<feature type="transmembrane region" description="Helical" evidence="6">
    <location>
        <begin position="156"/>
        <end position="177"/>
    </location>
</feature>
<feature type="domain" description="Major facilitator superfamily (MFS) profile" evidence="7">
    <location>
        <begin position="30"/>
        <end position="472"/>
    </location>
</feature>
<dbReference type="Pfam" id="PF07690">
    <property type="entry name" value="MFS_1"/>
    <property type="match status" value="1"/>
</dbReference>
<accession>A0ABU5XPI2</accession>
<dbReference type="PANTHER" id="PTHR23501">
    <property type="entry name" value="MAJOR FACILITATOR SUPERFAMILY"/>
    <property type="match status" value="1"/>
</dbReference>